<dbReference type="GO" id="GO:0003677">
    <property type="term" value="F:DNA binding"/>
    <property type="evidence" value="ECO:0007669"/>
    <property type="project" value="InterPro"/>
</dbReference>
<dbReference type="Pfam" id="PF02575">
    <property type="entry name" value="YbaB_DNA_bd"/>
    <property type="match status" value="1"/>
</dbReference>
<dbReference type="Proteomes" id="UP000230184">
    <property type="component" value="Unassembled WGS sequence"/>
</dbReference>
<dbReference type="Gene3D" id="3.30.1310.10">
    <property type="entry name" value="Nucleoid-associated protein YbaB-like domain"/>
    <property type="match status" value="1"/>
</dbReference>
<gene>
    <name evidence="1" type="ORF">COT02_06410</name>
</gene>
<proteinExistence type="predicted"/>
<dbReference type="SUPFAM" id="SSF82607">
    <property type="entry name" value="YbaB-like"/>
    <property type="match status" value="1"/>
</dbReference>
<evidence type="ECO:0000313" key="1">
    <source>
        <dbReference type="EMBL" id="PIU36383.1"/>
    </source>
</evidence>
<dbReference type="AlphaFoldDB" id="A0A2M6YSC3"/>
<comment type="caution">
    <text evidence="1">The sequence shown here is derived from an EMBL/GenBank/DDBJ whole genome shotgun (WGS) entry which is preliminary data.</text>
</comment>
<organism evidence="1 2">
    <name type="scientific">Candidatus Roizmanbacteria bacterium CG07_land_8_20_14_0_80_34_15</name>
    <dbReference type="NCBI Taxonomy" id="1974849"/>
    <lineage>
        <taxon>Bacteria</taxon>
        <taxon>Candidatus Roizmaniibacteriota</taxon>
    </lineage>
</organism>
<accession>A0A2M6YSC3</accession>
<reference evidence="2" key="1">
    <citation type="submission" date="2017-09" db="EMBL/GenBank/DDBJ databases">
        <title>Depth-based differentiation of microbial function through sediment-hosted aquifers and enrichment of novel symbionts in the deep terrestrial subsurface.</title>
        <authorList>
            <person name="Probst A.J."/>
            <person name="Ladd B."/>
            <person name="Jarett J.K."/>
            <person name="Geller-Mcgrath D.E."/>
            <person name="Sieber C.M.K."/>
            <person name="Emerson J.B."/>
            <person name="Anantharaman K."/>
            <person name="Thomas B.C."/>
            <person name="Malmstrom R."/>
            <person name="Stieglmeier M."/>
            <person name="Klingl A."/>
            <person name="Woyke T."/>
            <person name="Ryan C.M."/>
            <person name="Banfield J.F."/>
        </authorList>
    </citation>
    <scope>NUCLEOTIDE SEQUENCE [LARGE SCALE GENOMIC DNA]</scope>
</reference>
<dbReference type="InterPro" id="IPR036894">
    <property type="entry name" value="YbaB-like_sf"/>
</dbReference>
<evidence type="ECO:0000313" key="2">
    <source>
        <dbReference type="Proteomes" id="UP000230184"/>
    </source>
</evidence>
<sequence>MVNPFGALGDLQKLQQQAQKMQAALQLEQVVIEKNGVKVIIRGDQIIESIEVDGIVENRIAEAVNEAVKKTQELAAKKLIEISSQPQQQQ</sequence>
<evidence type="ECO:0008006" key="3">
    <source>
        <dbReference type="Google" id="ProtNLM"/>
    </source>
</evidence>
<dbReference type="EMBL" id="PEWY01000180">
    <property type="protein sequence ID" value="PIU36383.1"/>
    <property type="molecule type" value="Genomic_DNA"/>
</dbReference>
<protein>
    <recommendedName>
        <fullName evidence="3">Nucleoid-associated protein, YbaB/EbfC family</fullName>
    </recommendedName>
</protein>
<dbReference type="InterPro" id="IPR004401">
    <property type="entry name" value="YbaB/EbfC"/>
</dbReference>
<name>A0A2M6YSC3_9BACT</name>